<protein>
    <submittedName>
        <fullName evidence="1">Uncharacterized protein</fullName>
    </submittedName>
</protein>
<dbReference type="AlphaFoldDB" id="A0A560JYK6"/>
<comment type="caution">
    <text evidence="1">The sequence shown here is derived from an EMBL/GenBank/DDBJ whole genome shotgun (WGS) entry which is preliminary data.</text>
</comment>
<organism evidence="1 2">
    <name type="scientific">Bradyrhizobium sacchari</name>
    <dbReference type="NCBI Taxonomy" id="1399419"/>
    <lineage>
        <taxon>Bacteria</taxon>
        <taxon>Pseudomonadati</taxon>
        <taxon>Pseudomonadota</taxon>
        <taxon>Alphaproteobacteria</taxon>
        <taxon>Hyphomicrobiales</taxon>
        <taxon>Nitrobacteraceae</taxon>
        <taxon>Bradyrhizobium</taxon>
    </lineage>
</organism>
<evidence type="ECO:0000313" key="1">
    <source>
        <dbReference type="EMBL" id="TWB76168.1"/>
    </source>
</evidence>
<accession>A0A560JYK6</accession>
<dbReference type="EMBL" id="VITW01000004">
    <property type="protein sequence ID" value="TWB76168.1"/>
    <property type="molecule type" value="Genomic_DNA"/>
</dbReference>
<gene>
    <name evidence="1" type="ORF">FBZ95_104349</name>
</gene>
<sequence length="42" mass="4463">MSSLEMLSLLELAHGRRGGLAGQVGQPLPFLNRVRSAKSVVS</sequence>
<dbReference type="Proteomes" id="UP000315914">
    <property type="component" value="Unassembled WGS sequence"/>
</dbReference>
<reference evidence="1 2" key="1">
    <citation type="submission" date="2019-06" db="EMBL/GenBank/DDBJ databases">
        <title>Genomic Encyclopedia of Type Strains, Phase IV (KMG-V): Genome sequencing to study the core and pangenomes of soil and plant-associated prokaryotes.</title>
        <authorList>
            <person name="Whitman W."/>
        </authorList>
    </citation>
    <scope>NUCLEOTIDE SEQUENCE [LARGE SCALE GENOMIC DNA]</scope>
    <source>
        <strain evidence="1 2">BR 10556</strain>
    </source>
</reference>
<keyword evidence="2" id="KW-1185">Reference proteome</keyword>
<name>A0A560JYK6_9BRAD</name>
<evidence type="ECO:0000313" key="2">
    <source>
        <dbReference type="Proteomes" id="UP000315914"/>
    </source>
</evidence>
<proteinExistence type="predicted"/>